<dbReference type="PANTHER" id="PTHR19143">
    <property type="entry name" value="FIBRINOGEN/TENASCIN/ANGIOPOEITIN"/>
    <property type="match status" value="1"/>
</dbReference>
<evidence type="ECO:0000313" key="2">
    <source>
        <dbReference type="EMBL" id="CAG2212160.1"/>
    </source>
</evidence>
<reference evidence="2" key="1">
    <citation type="submission" date="2021-03" db="EMBL/GenBank/DDBJ databases">
        <authorList>
            <person name="Bekaert M."/>
        </authorList>
    </citation>
    <scope>NUCLEOTIDE SEQUENCE</scope>
</reference>
<organism evidence="2 3">
    <name type="scientific">Mytilus edulis</name>
    <name type="common">Blue mussel</name>
    <dbReference type="NCBI Taxonomy" id="6550"/>
    <lineage>
        <taxon>Eukaryota</taxon>
        <taxon>Metazoa</taxon>
        <taxon>Spiralia</taxon>
        <taxon>Lophotrochozoa</taxon>
        <taxon>Mollusca</taxon>
        <taxon>Bivalvia</taxon>
        <taxon>Autobranchia</taxon>
        <taxon>Pteriomorphia</taxon>
        <taxon>Mytilida</taxon>
        <taxon>Mytiloidea</taxon>
        <taxon>Mytilidae</taxon>
        <taxon>Mytilinae</taxon>
        <taxon>Mytilus</taxon>
    </lineage>
</organism>
<protein>
    <recommendedName>
        <fullName evidence="1">Fibrinogen C-terminal domain-containing protein</fullName>
    </recommendedName>
</protein>
<dbReference type="InterPro" id="IPR036056">
    <property type="entry name" value="Fibrinogen-like_C"/>
</dbReference>
<dbReference type="SUPFAM" id="SSF56496">
    <property type="entry name" value="Fibrinogen C-terminal domain-like"/>
    <property type="match status" value="1"/>
</dbReference>
<dbReference type="Proteomes" id="UP000683360">
    <property type="component" value="Unassembled WGS sequence"/>
</dbReference>
<dbReference type="Pfam" id="PF00147">
    <property type="entry name" value="Fibrinogen_C"/>
    <property type="match status" value="1"/>
</dbReference>
<dbReference type="Gene3D" id="4.10.530.10">
    <property type="entry name" value="Gamma-fibrinogen Carboxyl Terminal Fragment, domain 2"/>
    <property type="match status" value="1"/>
</dbReference>
<gene>
    <name evidence="2" type="ORF">MEDL_26147</name>
</gene>
<dbReference type="Gene3D" id="3.90.215.10">
    <property type="entry name" value="Gamma Fibrinogen, chain A, domain 1"/>
    <property type="match status" value="1"/>
</dbReference>
<dbReference type="PANTHER" id="PTHR19143:SF394">
    <property type="entry name" value="ANGIOPOIETIN-RELATED PROTEIN 3-LIKE"/>
    <property type="match status" value="1"/>
</dbReference>
<dbReference type="InterPro" id="IPR050373">
    <property type="entry name" value="Fibrinogen_C-term_domain"/>
</dbReference>
<dbReference type="GO" id="GO:0005615">
    <property type="term" value="C:extracellular space"/>
    <property type="evidence" value="ECO:0007669"/>
    <property type="project" value="TreeGrafter"/>
</dbReference>
<sequence length="190" mass="22052">MSLMLGMFVEISGICVHENPDKTVEQLLKDTDTILKNINVYKDVVKKNKMLRKELKWIIEDVCISKKYKDCSEMKSKRRESGIYTIYPDKSKGIKVYCDMTDGKGWTVIQRRIDGSTDFARTWNEYKEGFGDVRKEYWFGNKYLNILTSSGDYLSCNNGKYFSTKDKDNDSNGGNCATLPIWALVEWQLQ</sequence>
<dbReference type="NCBIfam" id="NF040941">
    <property type="entry name" value="GGGWT_bact"/>
    <property type="match status" value="1"/>
</dbReference>
<dbReference type="SMART" id="SM00186">
    <property type="entry name" value="FBG"/>
    <property type="match status" value="1"/>
</dbReference>
<comment type="caution">
    <text evidence="2">The sequence shown here is derived from an EMBL/GenBank/DDBJ whole genome shotgun (WGS) entry which is preliminary data.</text>
</comment>
<keyword evidence="3" id="KW-1185">Reference proteome</keyword>
<evidence type="ECO:0000259" key="1">
    <source>
        <dbReference type="PROSITE" id="PS51406"/>
    </source>
</evidence>
<accession>A0A8S3S5A2</accession>
<dbReference type="InterPro" id="IPR002181">
    <property type="entry name" value="Fibrinogen_a/b/g_C_dom"/>
</dbReference>
<name>A0A8S3S5A2_MYTED</name>
<dbReference type="OrthoDB" id="6136975at2759"/>
<dbReference type="AlphaFoldDB" id="A0A8S3S5A2"/>
<feature type="domain" description="Fibrinogen C-terminal" evidence="1">
    <location>
        <begin position="62"/>
        <end position="153"/>
    </location>
</feature>
<dbReference type="EMBL" id="CAJPWZ010001291">
    <property type="protein sequence ID" value="CAG2212160.1"/>
    <property type="molecule type" value="Genomic_DNA"/>
</dbReference>
<dbReference type="PROSITE" id="PS51406">
    <property type="entry name" value="FIBRINOGEN_C_2"/>
    <property type="match status" value="1"/>
</dbReference>
<evidence type="ECO:0000313" key="3">
    <source>
        <dbReference type="Proteomes" id="UP000683360"/>
    </source>
</evidence>
<proteinExistence type="predicted"/>
<dbReference type="InterPro" id="IPR014716">
    <property type="entry name" value="Fibrinogen_a/b/g_C_1"/>
</dbReference>